<reference evidence="1 2" key="1">
    <citation type="journal article" date="2015" name="Genome Announc.">
        <title>Expanding the biotechnology potential of lactobacilli through comparative genomics of 213 strains and associated genera.</title>
        <authorList>
            <person name="Sun Z."/>
            <person name="Harris H.M."/>
            <person name="McCann A."/>
            <person name="Guo C."/>
            <person name="Argimon S."/>
            <person name="Zhang W."/>
            <person name="Yang X."/>
            <person name="Jeffery I.B."/>
            <person name="Cooney J.C."/>
            <person name="Kagawa T.F."/>
            <person name="Liu W."/>
            <person name="Song Y."/>
            <person name="Salvetti E."/>
            <person name="Wrobel A."/>
            <person name="Rasinkangas P."/>
            <person name="Parkhill J."/>
            <person name="Rea M.C."/>
            <person name="O'Sullivan O."/>
            <person name="Ritari J."/>
            <person name="Douillard F.P."/>
            <person name="Paul Ross R."/>
            <person name="Yang R."/>
            <person name="Briner A.E."/>
            <person name="Felis G.E."/>
            <person name="de Vos W.M."/>
            <person name="Barrangou R."/>
            <person name="Klaenhammer T.R."/>
            <person name="Caufield P.W."/>
            <person name="Cui Y."/>
            <person name="Zhang H."/>
            <person name="O'Toole P.W."/>
        </authorList>
    </citation>
    <scope>NUCLEOTIDE SEQUENCE [LARGE SCALE GENOMIC DNA]</scope>
    <source>
        <strain evidence="1 2">DSM 15833</strain>
    </source>
</reference>
<accession>A0A0R1T5P5</accession>
<proteinExistence type="predicted"/>
<dbReference type="InterPro" id="IPR001387">
    <property type="entry name" value="Cro/C1-type_HTH"/>
</dbReference>
<comment type="caution">
    <text evidence="1">The sequence shown here is derived from an EMBL/GenBank/DDBJ whole genome shotgun (WGS) entry which is preliminary data.</text>
</comment>
<dbReference type="InterPro" id="IPR010982">
    <property type="entry name" value="Lambda_DNA-bd_dom_sf"/>
</dbReference>
<dbReference type="SUPFAM" id="SSF47413">
    <property type="entry name" value="lambda repressor-like DNA-binding domains"/>
    <property type="match status" value="1"/>
</dbReference>
<dbReference type="CDD" id="cd00093">
    <property type="entry name" value="HTH_XRE"/>
    <property type="match status" value="1"/>
</dbReference>
<dbReference type="PATRIC" id="fig|1423740.3.peg.2040"/>
<evidence type="ECO:0000313" key="1">
    <source>
        <dbReference type="EMBL" id="KRL76641.1"/>
    </source>
</evidence>
<dbReference type="GO" id="GO:0003677">
    <property type="term" value="F:DNA binding"/>
    <property type="evidence" value="ECO:0007669"/>
    <property type="project" value="InterPro"/>
</dbReference>
<protein>
    <recommendedName>
        <fullName evidence="3">HTH cro/C1-type domain-containing protein</fullName>
    </recommendedName>
</protein>
<organism evidence="1 2">
    <name type="scientific">Ligilactobacillus equi DSM 15833 = JCM 10991</name>
    <dbReference type="NCBI Taxonomy" id="1423740"/>
    <lineage>
        <taxon>Bacteria</taxon>
        <taxon>Bacillati</taxon>
        <taxon>Bacillota</taxon>
        <taxon>Bacilli</taxon>
        <taxon>Lactobacillales</taxon>
        <taxon>Lactobacillaceae</taxon>
        <taxon>Ligilactobacillus</taxon>
    </lineage>
</organism>
<dbReference type="Gene3D" id="1.10.260.40">
    <property type="entry name" value="lambda repressor-like DNA-binding domains"/>
    <property type="match status" value="1"/>
</dbReference>
<evidence type="ECO:0008006" key="3">
    <source>
        <dbReference type="Google" id="ProtNLM"/>
    </source>
</evidence>
<dbReference type="AlphaFoldDB" id="A0A0R1T5P5"/>
<sequence>MRDEIDSRGIKYSWVAKRMGYSYQQKLTNVLNGRDKFTGDVAIRASKALGVPLEIFLVKS</sequence>
<dbReference type="EMBL" id="AZFH01000198">
    <property type="protein sequence ID" value="KRL76641.1"/>
    <property type="molecule type" value="Genomic_DNA"/>
</dbReference>
<gene>
    <name evidence="1" type="ORF">FC36_GL001884</name>
</gene>
<evidence type="ECO:0000313" key="2">
    <source>
        <dbReference type="Proteomes" id="UP000051048"/>
    </source>
</evidence>
<name>A0A0R1T5P5_9LACO</name>
<dbReference type="Proteomes" id="UP000051048">
    <property type="component" value="Unassembled WGS sequence"/>
</dbReference>
<dbReference type="STRING" id="1423740.FC36_GL001884"/>